<dbReference type="OrthoDB" id="10447849at2759"/>
<sequence>MKGTTVELVDDSTSNATKEWIDASTRSLLPSTLFRGDSRELKELVLREVGIRWNDLTNFGNLTTLALHNQNHINDFDDLAEIFHPLGGLETLALYRCLPTGEKADGLGATCFLSCLKNLKLTDDPASIDTFMRRVSLRAERLEIDCDVPDVSETLAFKEVYQHRLDSSLPENAERLDIMLDLKKTSHIGFCTDATASTPF</sequence>
<keyword evidence="2" id="KW-1185">Reference proteome</keyword>
<dbReference type="EMBL" id="MU154552">
    <property type="protein sequence ID" value="KAF9496410.1"/>
    <property type="molecule type" value="Genomic_DNA"/>
</dbReference>
<dbReference type="Proteomes" id="UP000807025">
    <property type="component" value="Unassembled WGS sequence"/>
</dbReference>
<proteinExistence type="predicted"/>
<reference evidence="1" key="1">
    <citation type="submission" date="2020-11" db="EMBL/GenBank/DDBJ databases">
        <authorList>
            <consortium name="DOE Joint Genome Institute"/>
            <person name="Ahrendt S."/>
            <person name="Riley R."/>
            <person name="Andreopoulos W."/>
            <person name="Labutti K."/>
            <person name="Pangilinan J."/>
            <person name="Ruiz-Duenas F.J."/>
            <person name="Barrasa J.M."/>
            <person name="Sanchez-Garcia M."/>
            <person name="Camarero S."/>
            <person name="Miyauchi S."/>
            <person name="Serrano A."/>
            <person name="Linde D."/>
            <person name="Babiker R."/>
            <person name="Drula E."/>
            <person name="Ayuso-Fernandez I."/>
            <person name="Pacheco R."/>
            <person name="Padilla G."/>
            <person name="Ferreira P."/>
            <person name="Barriuso J."/>
            <person name="Kellner H."/>
            <person name="Castanera R."/>
            <person name="Alfaro M."/>
            <person name="Ramirez L."/>
            <person name="Pisabarro A.G."/>
            <person name="Kuo A."/>
            <person name="Tritt A."/>
            <person name="Lipzen A."/>
            <person name="He G."/>
            <person name="Yan M."/>
            <person name="Ng V."/>
            <person name="Cullen D."/>
            <person name="Martin F."/>
            <person name="Rosso M.-N."/>
            <person name="Henrissat B."/>
            <person name="Hibbett D."/>
            <person name="Martinez A.T."/>
            <person name="Grigoriev I.V."/>
        </authorList>
    </citation>
    <scope>NUCLEOTIDE SEQUENCE</scope>
    <source>
        <strain evidence="1">ATCC 90797</strain>
    </source>
</reference>
<evidence type="ECO:0000313" key="1">
    <source>
        <dbReference type="EMBL" id="KAF9496410.1"/>
    </source>
</evidence>
<organism evidence="1 2">
    <name type="scientific">Pleurotus eryngii</name>
    <name type="common">Boletus of the steppes</name>
    <dbReference type="NCBI Taxonomy" id="5323"/>
    <lineage>
        <taxon>Eukaryota</taxon>
        <taxon>Fungi</taxon>
        <taxon>Dikarya</taxon>
        <taxon>Basidiomycota</taxon>
        <taxon>Agaricomycotina</taxon>
        <taxon>Agaricomycetes</taxon>
        <taxon>Agaricomycetidae</taxon>
        <taxon>Agaricales</taxon>
        <taxon>Pleurotineae</taxon>
        <taxon>Pleurotaceae</taxon>
        <taxon>Pleurotus</taxon>
    </lineage>
</organism>
<name>A0A9P6A1B5_PLEER</name>
<protein>
    <submittedName>
        <fullName evidence="1">Uncharacterized protein</fullName>
    </submittedName>
</protein>
<evidence type="ECO:0000313" key="2">
    <source>
        <dbReference type="Proteomes" id="UP000807025"/>
    </source>
</evidence>
<dbReference type="AlphaFoldDB" id="A0A9P6A1B5"/>
<accession>A0A9P6A1B5</accession>
<dbReference type="SUPFAM" id="SSF52047">
    <property type="entry name" value="RNI-like"/>
    <property type="match status" value="1"/>
</dbReference>
<gene>
    <name evidence="1" type="ORF">BDN71DRAFT_1446104</name>
</gene>
<comment type="caution">
    <text evidence="1">The sequence shown here is derived from an EMBL/GenBank/DDBJ whole genome shotgun (WGS) entry which is preliminary data.</text>
</comment>